<reference evidence="1 2" key="1">
    <citation type="submission" date="2022-12" db="EMBL/GenBank/DDBJ databases">
        <title>Chromosome-level genome assembly of true bugs.</title>
        <authorList>
            <person name="Ma L."/>
            <person name="Li H."/>
        </authorList>
    </citation>
    <scope>NUCLEOTIDE SEQUENCE [LARGE SCALE GENOMIC DNA]</scope>
    <source>
        <strain evidence="1">Lab_2022b</strain>
    </source>
</reference>
<dbReference type="InterPro" id="IPR051320">
    <property type="entry name" value="Viral_Replic_Matur_Polypro"/>
</dbReference>
<dbReference type="EMBL" id="JAPXFL010000001">
    <property type="protein sequence ID" value="KAK9512341.1"/>
    <property type="molecule type" value="Genomic_DNA"/>
</dbReference>
<name>A0AAW1DNL5_9HEMI</name>
<dbReference type="PANTHER" id="PTHR33064:SF37">
    <property type="entry name" value="RIBONUCLEASE H"/>
    <property type="match status" value="1"/>
</dbReference>
<protein>
    <submittedName>
        <fullName evidence="1">Uncharacterized protein</fullName>
    </submittedName>
</protein>
<evidence type="ECO:0000313" key="1">
    <source>
        <dbReference type="EMBL" id="KAK9512341.1"/>
    </source>
</evidence>
<gene>
    <name evidence="1" type="ORF">O3M35_000788</name>
</gene>
<proteinExistence type="predicted"/>
<dbReference type="GO" id="GO:0071897">
    <property type="term" value="P:DNA biosynthetic process"/>
    <property type="evidence" value="ECO:0007669"/>
    <property type="project" value="UniProtKB-ARBA"/>
</dbReference>
<dbReference type="InterPro" id="IPR043128">
    <property type="entry name" value="Rev_trsase/Diguanyl_cyclase"/>
</dbReference>
<dbReference type="InterPro" id="IPR043502">
    <property type="entry name" value="DNA/RNA_pol_sf"/>
</dbReference>
<dbReference type="PANTHER" id="PTHR33064">
    <property type="entry name" value="POL PROTEIN"/>
    <property type="match status" value="1"/>
</dbReference>
<evidence type="ECO:0000313" key="2">
    <source>
        <dbReference type="Proteomes" id="UP001461498"/>
    </source>
</evidence>
<sequence>MLRNEFEISDTADWWNSVTGGIYSFTLVEYISLLLGNLSRGEVKIDELKVEAIANFPISTIKKDVMRFLGMAGYYHGFCRNFSTIAEPLTHHLKNTTTLAQVMIDIIRLTFTDIEAYFDAAQKRGLEELIEQSGVAKE</sequence>
<dbReference type="Proteomes" id="UP001461498">
    <property type="component" value="Unassembled WGS sequence"/>
</dbReference>
<comment type="caution">
    <text evidence="1">The sequence shown here is derived from an EMBL/GenBank/DDBJ whole genome shotgun (WGS) entry which is preliminary data.</text>
</comment>
<accession>A0AAW1DNL5</accession>
<keyword evidence="2" id="KW-1185">Reference proteome</keyword>
<organism evidence="1 2">
    <name type="scientific">Rhynocoris fuscipes</name>
    <dbReference type="NCBI Taxonomy" id="488301"/>
    <lineage>
        <taxon>Eukaryota</taxon>
        <taxon>Metazoa</taxon>
        <taxon>Ecdysozoa</taxon>
        <taxon>Arthropoda</taxon>
        <taxon>Hexapoda</taxon>
        <taxon>Insecta</taxon>
        <taxon>Pterygota</taxon>
        <taxon>Neoptera</taxon>
        <taxon>Paraneoptera</taxon>
        <taxon>Hemiptera</taxon>
        <taxon>Heteroptera</taxon>
        <taxon>Panheteroptera</taxon>
        <taxon>Cimicomorpha</taxon>
        <taxon>Reduviidae</taxon>
        <taxon>Harpactorinae</taxon>
        <taxon>Harpactorini</taxon>
        <taxon>Rhynocoris</taxon>
    </lineage>
</organism>
<dbReference type="Gene3D" id="3.30.70.270">
    <property type="match status" value="1"/>
</dbReference>
<dbReference type="AlphaFoldDB" id="A0AAW1DNL5"/>
<dbReference type="SUPFAM" id="SSF56672">
    <property type="entry name" value="DNA/RNA polymerases"/>
    <property type="match status" value="1"/>
</dbReference>